<evidence type="ECO:0000259" key="1">
    <source>
        <dbReference type="PROSITE" id="PS51186"/>
    </source>
</evidence>
<dbReference type="InterPro" id="IPR013653">
    <property type="entry name" value="GCN5-like_dom"/>
</dbReference>
<name>A0A069DS02_9HEMI</name>
<dbReference type="PROSITE" id="PS51186">
    <property type="entry name" value="GNAT"/>
    <property type="match status" value="1"/>
</dbReference>
<dbReference type="SUPFAM" id="SSF55729">
    <property type="entry name" value="Acyl-CoA N-acyltransferases (Nat)"/>
    <property type="match status" value="1"/>
</dbReference>
<dbReference type="InterPro" id="IPR000182">
    <property type="entry name" value="GNAT_dom"/>
</dbReference>
<accession>A0A069DS02</accession>
<proteinExistence type="evidence at transcript level"/>
<evidence type="ECO:0000313" key="2">
    <source>
        <dbReference type="EMBL" id="JAC86491.1"/>
    </source>
</evidence>
<dbReference type="PANTHER" id="PTHR20958:SF6">
    <property type="entry name" value="GLYCINE N-ACYLTRANSFERASE-LIKE PROTEIN"/>
    <property type="match status" value="1"/>
</dbReference>
<dbReference type="PANTHER" id="PTHR20958">
    <property type="entry name" value="GLYCINE N-ACYLTRANSFERASE-LIKE PROTEIN"/>
    <property type="match status" value="1"/>
</dbReference>
<dbReference type="Gene3D" id="3.40.630.30">
    <property type="match status" value="2"/>
</dbReference>
<dbReference type="Pfam" id="PF08445">
    <property type="entry name" value="FR47"/>
    <property type="match status" value="1"/>
</dbReference>
<dbReference type="AlphaFoldDB" id="A0A069DS02"/>
<dbReference type="GO" id="GO:0016747">
    <property type="term" value="F:acyltransferase activity, transferring groups other than amino-acyl groups"/>
    <property type="evidence" value="ECO:0007669"/>
    <property type="project" value="InterPro"/>
</dbReference>
<dbReference type="InterPro" id="IPR016181">
    <property type="entry name" value="Acyl_CoA_acyltransferase"/>
</dbReference>
<dbReference type="EMBL" id="GBGD01002398">
    <property type="protein sequence ID" value="JAC86491.1"/>
    <property type="molecule type" value="mRNA"/>
</dbReference>
<feature type="domain" description="N-acetyltransferase" evidence="1">
    <location>
        <begin position="161"/>
        <end position="289"/>
    </location>
</feature>
<dbReference type="InterPro" id="IPR053225">
    <property type="entry name" value="Acyl-CoA_N-acyltransferase"/>
</dbReference>
<reference evidence="2" key="1">
    <citation type="journal article" date="2015" name="J. Med. Entomol.">
        <title>A Deep Insight Into the Sialotranscriptome of the Chagas Disease Vector, Panstrongylus megistus (Hemiptera: Heteroptera).</title>
        <authorList>
            <person name="Ribeiro J.M."/>
            <person name="Schwarz A."/>
            <person name="Francischetti I.M."/>
        </authorList>
    </citation>
    <scope>NUCLEOTIDE SEQUENCE</scope>
    <source>
        <tissue evidence="2">Salivary glands</tissue>
    </source>
</reference>
<sequence length="289" mass="33620">MHENDALQIVSDSEITAVLGYLKPLFPKSIRAYYFIDSLVKWKKKVPEMDIAILTPKRGYKTGAVFFYFIRCNQLVCSAYAWTKDGLQALQESLLETKRFPWTEFKYILVPCITEEVYSVLEPVLPKIFNNRPPPKITHDTVYWLPAEEVIKFDVKVPEGMRLDELKEEHAEKINSVWPYRTEDSKKLIEMMMWVNFGRGLFKSNGELVAWAFYWYFGALGVVHTVENERRRGYGKVVVQAVCKEMGLRGLDVHLNIAEGNTVSEEFFKELGFKHAFNCIFVFTTLKNE</sequence>
<protein>
    <recommendedName>
        <fullName evidence="1">N-acetyltransferase domain-containing protein</fullName>
    </recommendedName>
</protein>
<organism evidence="2">
    <name type="scientific">Panstrongylus megistus</name>
    <dbReference type="NCBI Taxonomy" id="65343"/>
    <lineage>
        <taxon>Eukaryota</taxon>
        <taxon>Metazoa</taxon>
        <taxon>Ecdysozoa</taxon>
        <taxon>Arthropoda</taxon>
        <taxon>Hexapoda</taxon>
        <taxon>Insecta</taxon>
        <taxon>Pterygota</taxon>
        <taxon>Neoptera</taxon>
        <taxon>Paraneoptera</taxon>
        <taxon>Hemiptera</taxon>
        <taxon>Heteroptera</taxon>
        <taxon>Panheteroptera</taxon>
        <taxon>Cimicomorpha</taxon>
        <taxon>Reduviidae</taxon>
        <taxon>Triatominae</taxon>
        <taxon>Panstrongylus</taxon>
    </lineage>
</organism>